<organism evidence="2 3">
    <name type="scientific">Trichostrongylus colubriformis</name>
    <name type="common">Black scour worm</name>
    <dbReference type="NCBI Taxonomy" id="6319"/>
    <lineage>
        <taxon>Eukaryota</taxon>
        <taxon>Metazoa</taxon>
        <taxon>Ecdysozoa</taxon>
        <taxon>Nematoda</taxon>
        <taxon>Chromadorea</taxon>
        <taxon>Rhabditida</taxon>
        <taxon>Rhabditina</taxon>
        <taxon>Rhabditomorpha</taxon>
        <taxon>Strongyloidea</taxon>
        <taxon>Trichostrongylidae</taxon>
        <taxon>Trichostrongylus</taxon>
    </lineage>
</organism>
<evidence type="ECO:0000313" key="2">
    <source>
        <dbReference type="EMBL" id="KAK5981940.1"/>
    </source>
</evidence>
<evidence type="ECO:0000313" key="3">
    <source>
        <dbReference type="Proteomes" id="UP001331761"/>
    </source>
</evidence>
<comment type="caution">
    <text evidence="2">The sequence shown here is derived from an EMBL/GenBank/DDBJ whole genome shotgun (WGS) entry which is preliminary data.</text>
</comment>
<name>A0AAN8G2C6_TRICO</name>
<proteinExistence type="predicted"/>
<protein>
    <submittedName>
        <fullName evidence="2">Uncharacterized protein</fullName>
    </submittedName>
</protein>
<keyword evidence="3" id="KW-1185">Reference proteome</keyword>
<accession>A0AAN8G2C6</accession>
<feature type="compositionally biased region" description="Basic and acidic residues" evidence="1">
    <location>
        <begin position="118"/>
        <end position="127"/>
    </location>
</feature>
<sequence>MKSVPVYFCVRVVRRRFEEMEKHRKQKMVKRRFKDLKSRLKLFTIDVHDLLEFPPKDPEVARLLHQATGLPIGTAIIPARKIRLRVPNFSFSDLSLASSGSTVPMASAPSTVGVPDLQEEKPKVKDS</sequence>
<dbReference type="AlphaFoldDB" id="A0AAN8G2C6"/>
<feature type="region of interest" description="Disordered" evidence="1">
    <location>
        <begin position="97"/>
        <end position="127"/>
    </location>
</feature>
<gene>
    <name evidence="2" type="ORF">GCK32_021728</name>
</gene>
<reference evidence="2 3" key="1">
    <citation type="submission" date="2019-10" db="EMBL/GenBank/DDBJ databases">
        <title>Assembly and Annotation for the nematode Trichostrongylus colubriformis.</title>
        <authorList>
            <person name="Martin J."/>
        </authorList>
    </citation>
    <scope>NUCLEOTIDE SEQUENCE [LARGE SCALE GENOMIC DNA]</scope>
    <source>
        <strain evidence="2">G859</strain>
        <tissue evidence="2">Whole worm</tissue>
    </source>
</reference>
<dbReference type="Proteomes" id="UP001331761">
    <property type="component" value="Unassembled WGS sequence"/>
</dbReference>
<evidence type="ECO:0000256" key="1">
    <source>
        <dbReference type="SAM" id="MobiDB-lite"/>
    </source>
</evidence>
<dbReference type="EMBL" id="WIXE01005720">
    <property type="protein sequence ID" value="KAK5981940.1"/>
    <property type="molecule type" value="Genomic_DNA"/>
</dbReference>